<gene>
    <name evidence="3" type="ORF">AALM99_07055</name>
</gene>
<organism evidence="3 4">
    <name type="scientific">Lactococcus muris</name>
    <dbReference type="NCBI Taxonomy" id="2941330"/>
    <lineage>
        <taxon>Bacteria</taxon>
        <taxon>Bacillati</taxon>
        <taxon>Bacillota</taxon>
        <taxon>Bacilli</taxon>
        <taxon>Lactobacillales</taxon>
        <taxon>Streptococcaceae</taxon>
        <taxon>Lactococcus</taxon>
    </lineage>
</organism>
<feature type="coiled-coil region" evidence="1">
    <location>
        <begin position="331"/>
        <end position="358"/>
    </location>
</feature>
<accession>A0ABV4D8Y3</accession>
<dbReference type="InterPro" id="IPR025139">
    <property type="entry name" value="DUF4062"/>
</dbReference>
<reference evidence="3 4" key="1">
    <citation type="submission" date="2024-03" db="EMBL/GenBank/DDBJ databases">
        <title>Mouse gut bacterial collection (mGBC) of GemPharmatech.</title>
        <authorList>
            <person name="He Y."/>
            <person name="Dong L."/>
            <person name="Wu D."/>
            <person name="Gao X."/>
            <person name="Lin Z."/>
        </authorList>
    </citation>
    <scope>NUCLEOTIDE SEQUENCE [LARGE SCALE GENOMIC DNA]</scope>
    <source>
        <strain evidence="3 4">20-218</strain>
    </source>
</reference>
<keyword evidence="1" id="KW-0175">Coiled coil</keyword>
<evidence type="ECO:0000313" key="4">
    <source>
        <dbReference type="Proteomes" id="UP001565242"/>
    </source>
</evidence>
<evidence type="ECO:0000313" key="3">
    <source>
        <dbReference type="EMBL" id="MEY8538196.1"/>
    </source>
</evidence>
<evidence type="ECO:0000259" key="2">
    <source>
        <dbReference type="Pfam" id="PF13271"/>
    </source>
</evidence>
<proteinExistence type="predicted"/>
<dbReference type="Proteomes" id="UP001565242">
    <property type="component" value="Unassembled WGS sequence"/>
</dbReference>
<protein>
    <submittedName>
        <fullName evidence="3">DUF4062 domain-containing protein</fullName>
    </submittedName>
</protein>
<comment type="caution">
    <text evidence="3">The sequence shown here is derived from an EMBL/GenBank/DDBJ whole genome shotgun (WGS) entry which is preliminary data.</text>
</comment>
<keyword evidence="4" id="KW-1185">Reference proteome</keyword>
<dbReference type="EMBL" id="JBCLSQ010000015">
    <property type="protein sequence ID" value="MEY8538196.1"/>
    <property type="molecule type" value="Genomic_DNA"/>
</dbReference>
<sequence length="390" mass="44900">MILQGRKPTVFISSTCYDLKHVRNDLKNVIEEDIGLETLLSEYYSFPIDPSIGTVENCLRIVEQRADIFILIIGSRYGSTLDNGKSITNLEYLRAKAKGIPIYAFVDKTIIRNIPLWKSNPTMDFSSVVDSPQLFNFTEEVMAIDSVWIHEFEVSKDISTIIKSQLSYLFFDSLELRKSIKNSSISKKVEERSPSAIQLVLEKPLAWEYRFFSQILSDELLMCKELRKDVQYRIFMEFTDPICDLDKLKDWAIENNNKLLRIVNALSTLINEAFPKAIGDLGEPSDLDFLVYIVERISKIYKSIIDLQINISSTTIPESAQKAIECLVMIYDSVLNDIERMQEEIANAISQIPEQTTENSDSFHITIPLILNEFDTSEFIEEFKKLYIDD</sequence>
<dbReference type="Pfam" id="PF13271">
    <property type="entry name" value="DUF4062"/>
    <property type="match status" value="1"/>
</dbReference>
<feature type="domain" description="DUF4062" evidence="2">
    <location>
        <begin position="10"/>
        <end position="95"/>
    </location>
</feature>
<evidence type="ECO:0000256" key="1">
    <source>
        <dbReference type="SAM" id="Coils"/>
    </source>
</evidence>
<name>A0ABV4D8Y3_9LACT</name>
<dbReference type="RefSeq" id="WP_369918409.1">
    <property type="nucleotide sequence ID" value="NZ_JBCLSQ010000015.1"/>
</dbReference>